<dbReference type="GO" id="GO:0006749">
    <property type="term" value="P:glutathione metabolic process"/>
    <property type="evidence" value="ECO:0007669"/>
    <property type="project" value="InterPro"/>
</dbReference>
<evidence type="ECO:0000313" key="4">
    <source>
        <dbReference type="Proteomes" id="UP001187192"/>
    </source>
</evidence>
<evidence type="ECO:0000313" key="3">
    <source>
        <dbReference type="EMBL" id="GMN23446.1"/>
    </source>
</evidence>
<dbReference type="InterPro" id="IPR036282">
    <property type="entry name" value="Glutathione-S-Trfase_C_sf"/>
</dbReference>
<dbReference type="PROSITE" id="PS50405">
    <property type="entry name" value="GST_CTER"/>
    <property type="match status" value="1"/>
</dbReference>
<dbReference type="SUPFAM" id="SSF47616">
    <property type="entry name" value="GST C-terminal domain-like"/>
    <property type="match status" value="1"/>
</dbReference>
<accession>A0AA87YUJ8</accession>
<dbReference type="InterPro" id="IPR045074">
    <property type="entry name" value="GST_C_Tau"/>
</dbReference>
<sequence>MLMQLFERLCRVIASEGEAQEKEAKEMIEKHRVFEAGTKEFFKGNDPFTNGENLGLLDILTVATLGFYQVQEQVFGAKFLDPKETPFLFSWVSALNDHPLVKELSPPLDKLIGLLQLIKQN</sequence>
<name>A0AA87YUJ8_FICCA</name>
<dbReference type="Gramene" id="FCD_00037381-RA">
    <property type="protein sequence ID" value="FCD_00037381-RA:cds"/>
    <property type="gene ID" value="FCD_00037381"/>
</dbReference>
<dbReference type="EMBL" id="BTGU01004206">
    <property type="protein sequence ID" value="GMN23433.1"/>
    <property type="molecule type" value="Genomic_DNA"/>
</dbReference>
<dbReference type="InterPro" id="IPR010987">
    <property type="entry name" value="Glutathione-S-Trfase_C-like"/>
</dbReference>
<dbReference type="GO" id="GO:0004364">
    <property type="term" value="F:glutathione transferase activity"/>
    <property type="evidence" value="ECO:0007669"/>
    <property type="project" value="InterPro"/>
</dbReference>
<evidence type="ECO:0000313" key="2">
    <source>
        <dbReference type="EMBL" id="GMN23433.1"/>
    </source>
</evidence>
<protein>
    <recommendedName>
        <fullName evidence="1">GST C-terminal domain-containing protein</fullName>
    </recommendedName>
</protein>
<dbReference type="Proteomes" id="UP001187192">
    <property type="component" value="Unassembled WGS sequence"/>
</dbReference>
<reference evidence="2" key="1">
    <citation type="submission" date="2023-07" db="EMBL/GenBank/DDBJ databases">
        <title>draft genome sequence of fig (Ficus carica).</title>
        <authorList>
            <person name="Takahashi T."/>
            <person name="Nishimura K."/>
        </authorList>
    </citation>
    <scope>NUCLEOTIDE SEQUENCE</scope>
</reference>
<dbReference type="Gene3D" id="1.20.1050.10">
    <property type="match status" value="1"/>
</dbReference>
<dbReference type="CDD" id="cd03185">
    <property type="entry name" value="GST_C_Tau"/>
    <property type="match status" value="1"/>
</dbReference>
<comment type="caution">
    <text evidence="2">The sequence shown here is derived from an EMBL/GenBank/DDBJ whole genome shotgun (WGS) entry which is preliminary data.</text>
</comment>
<dbReference type="EMBL" id="BTGU01004207">
    <property type="protein sequence ID" value="GMN23446.1"/>
    <property type="molecule type" value="Genomic_DNA"/>
</dbReference>
<proteinExistence type="predicted"/>
<evidence type="ECO:0000259" key="1">
    <source>
        <dbReference type="PROSITE" id="PS50405"/>
    </source>
</evidence>
<organism evidence="2 4">
    <name type="scientific">Ficus carica</name>
    <name type="common">Common fig</name>
    <dbReference type="NCBI Taxonomy" id="3494"/>
    <lineage>
        <taxon>Eukaryota</taxon>
        <taxon>Viridiplantae</taxon>
        <taxon>Streptophyta</taxon>
        <taxon>Embryophyta</taxon>
        <taxon>Tracheophyta</taxon>
        <taxon>Spermatophyta</taxon>
        <taxon>Magnoliopsida</taxon>
        <taxon>eudicotyledons</taxon>
        <taxon>Gunneridae</taxon>
        <taxon>Pentapetalae</taxon>
        <taxon>rosids</taxon>
        <taxon>fabids</taxon>
        <taxon>Rosales</taxon>
        <taxon>Moraceae</taxon>
        <taxon>Ficeae</taxon>
        <taxon>Ficus</taxon>
    </lineage>
</organism>
<feature type="domain" description="GST C-terminal" evidence="1">
    <location>
        <begin position="1"/>
        <end position="121"/>
    </location>
</feature>
<gene>
    <name evidence="2" type="ORF">TIFTF001_045773</name>
    <name evidence="3" type="ORF">TIFTF001_045776</name>
</gene>
<keyword evidence="4" id="KW-1185">Reference proteome</keyword>
<dbReference type="AlphaFoldDB" id="A0AA87YUJ8"/>